<dbReference type="PANTHER" id="PTHR43329">
    <property type="entry name" value="EPOXIDE HYDROLASE"/>
    <property type="match status" value="1"/>
</dbReference>
<dbReference type="InterPro" id="IPR000073">
    <property type="entry name" value="AB_hydrolase_1"/>
</dbReference>
<evidence type="ECO:0000313" key="2">
    <source>
        <dbReference type="EMBL" id="RKO26105.1"/>
    </source>
</evidence>
<proteinExistence type="predicted"/>
<dbReference type="InterPro" id="IPR029058">
    <property type="entry name" value="AB_hydrolase_fold"/>
</dbReference>
<dbReference type="Gene3D" id="3.40.50.1820">
    <property type="entry name" value="alpha/beta hydrolase"/>
    <property type="match status" value="1"/>
</dbReference>
<organism evidence="2 3">
    <name type="scientific">Pseudarthrobacter phenanthrenivorans</name>
    <name type="common">Arthrobacter phenanthrenivorans</name>
    <dbReference type="NCBI Taxonomy" id="361575"/>
    <lineage>
        <taxon>Bacteria</taxon>
        <taxon>Bacillati</taxon>
        <taxon>Actinomycetota</taxon>
        <taxon>Actinomycetes</taxon>
        <taxon>Micrococcales</taxon>
        <taxon>Micrococcaceae</taxon>
        <taxon>Pseudarthrobacter</taxon>
    </lineage>
</organism>
<dbReference type="SUPFAM" id="SSF53474">
    <property type="entry name" value="alpha/beta-Hydrolases"/>
    <property type="match status" value="1"/>
</dbReference>
<dbReference type="GO" id="GO:0016787">
    <property type="term" value="F:hydrolase activity"/>
    <property type="evidence" value="ECO:0007669"/>
    <property type="project" value="UniProtKB-KW"/>
</dbReference>
<name>A0A3B0G1S9_PSEPS</name>
<evidence type="ECO:0000313" key="3">
    <source>
        <dbReference type="Proteomes" id="UP000273159"/>
    </source>
</evidence>
<accession>A0A3B0G1S9</accession>
<comment type="caution">
    <text evidence="2">The sequence shown here is derived from an EMBL/GenBank/DDBJ whole genome shotgun (WGS) entry which is preliminary data.</text>
</comment>
<dbReference type="RefSeq" id="WP_120691763.1">
    <property type="nucleotide sequence ID" value="NZ_RBNH01000003.1"/>
</dbReference>
<keyword evidence="2" id="KW-0378">Hydrolase</keyword>
<protein>
    <submittedName>
        <fullName evidence="2">Alpha/beta fold hydrolase</fullName>
    </submittedName>
</protein>
<dbReference type="Pfam" id="PF00561">
    <property type="entry name" value="Abhydrolase_1"/>
    <property type="match status" value="1"/>
</dbReference>
<gene>
    <name evidence="2" type="ORF">D7Z96_04990</name>
</gene>
<reference evidence="3" key="2">
    <citation type="submission" date="2018-10" db="EMBL/GenBank/DDBJ databases">
        <authorList>
            <person name="Wang Y."/>
            <person name="Wang J."/>
            <person name="Yang X."/>
            <person name="Wang Z."/>
            <person name="Huang Y."/>
        </authorList>
    </citation>
    <scope>NUCLEOTIDE SEQUENCE [LARGE SCALE GENOMIC DNA]</scope>
    <source>
        <strain evidence="3">J015</strain>
    </source>
</reference>
<dbReference type="AlphaFoldDB" id="A0A3B0G1S9"/>
<dbReference type="Proteomes" id="UP000273159">
    <property type="component" value="Unassembled WGS sequence"/>
</dbReference>
<dbReference type="EMBL" id="RBNH01000003">
    <property type="protein sequence ID" value="RKO26105.1"/>
    <property type="molecule type" value="Genomic_DNA"/>
</dbReference>
<feature type="domain" description="AB hydrolase-1" evidence="1">
    <location>
        <begin position="32"/>
        <end position="261"/>
    </location>
</feature>
<reference evidence="2 3" key="1">
    <citation type="submission" date="2018-10" db="EMBL/GenBank/DDBJ databases">
        <title>Genome-guide identification and characterization of bacteria that degrade polycyclic aromatic hydrocarbons and resist hexavalent chromium simultaneously.</title>
        <authorList>
            <person name="Feng H."/>
        </authorList>
    </citation>
    <scope>NUCLEOTIDE SEQUENCE [LARGE SCALE GENOMIC DNA]</scope>
    <source>
        <strain evidence="2 3">J015</strain>
    </source>
</reference>
<sequence length="282" mass="31715">MGSWSERQRTIRSNGADLAVFEYGPDPAADTPVLLLVHGYPDDHRLYLPLIRELAETFHVIAYDTRNAGSSSVTNKRASFVLQALVDDLYAVLAATTASPVHLVGHDWGSIQAWAAVQDPRAAGRISRFTSVSGPDLQHFFRWIRESLRHPRGWPQLLGQLLRSSYVAVFQIPLLPEVLWRFFLTGSYERATGRTVGNNPVHGLALYRANFQARRQPPTRVSIPVHVIVPVRDPFVSPSLTEGLNDWVPRLTVRKVKAGHWWPATHASDFAKLLRREHGIEL</sequence>
<evidence type="ECO:0000259" key="1">
    <source>
        <dbReference type="Pfam" id="PF00561"/>
    </source>
</evidence>